<dbReference type="AlphaFoldDB" id="A0A7S4FPD7"/>
<protein>
    <submittedName>
        <fullName evidence="1">Uncharacterized protein</fullName>
    </submittedName>
</protein>
<evidence type="ECO:0000313" key="1">
    <source>
        <dbReference type="EMBL" id="CAE0807338.1"/>
    </source>
</evidence>
<gene>
    <name evidence="1" type="ORF">EGYM00163_LOCUS18467</name>
</gene>
<accession>A0A7S4FPD7</accession>
<proteinExistence type="predicted"/>
<name>A0A7S4FPD7_9EUGL</name>
<sequence>MQLGYGLVQILCIAPPKITYRRAPFQQTTAFIDVSHSSLNVSPSSIPAPPIKHLGICHNCMAAAMVPQLGGAASSQRGAVEVQSDGADSAEGNTASSCVPCHLPLYCARTRIKCVTTTVCRRSRAQTRACLCTIHKPAVLGVLGRHCDNSTAVASNHTELYCSVLPYSEAGGHPLAHLHTYP</sequence>
<dbReference type="EMBL" id="HBJA01052066">
    <property type="protein sequence ID" value="CAE0807338.1"/>
    <property type="molecule type" value="Transcribed_RNA"/>
</dbReference>
<organism evidence="1">
    <name type="scientific">Eutreptiella gymnastica</name>
    <dbReference type="NCBI Taxonomy" id="73025"/>
    <lineage>
        <taxon>Eukaryota</taxon>
        <taxon>Discoba</taxon>
        <taxon>Euglenozoa</taxon>
        <taxon>Euglenida</taxon>
        <taxon>Spirocuta</taxon>
        <taxon>Euglenophyceae</taxon>
        <taxon>Eutreptiales</taxon>
        <taxon>Eutreptiaceae</taxon>
        <taxon>Eutreptiella</taxon>
    </lineage>
</organism>
<reference evidence="1" key="1">
    <citation type="submission" date="2021-01" db="EMBL/GenBank/DDBJ databases">
        <authorList>
            <person name="Corre E."/>
            <person name="Pelletier E."/>
            <person name="Niang G."/>
            <person name="Scheremetjew M."/>
            <person name="Finn R."/>
            <person name="Kale V."/>
            <person name="Holt S."/>
            <person name="Cochrane G."/>
            <person name="Meng A."/>
            <person name="Brown T."/>
            <person name="Cohen L."/>
        </authorList>
    </citation>
    <scope>NUCLEOTIDE SEQUENCE</scope>
    <source>
        <strain evidence="1">CCMP1594</strain>
    </source>
</reference>